<dbReference type="InterPro" id="IPR036866">
    <property type="entry name" value="RibonucZ/Hydroxyglut_hydro"/>
</dbReference>
<protein>
    <submittedName>
        <fullName evidence="2">MBL fold metallo-hydrolase</fullName>
    </submittedName>
</protein>
<dbReference type="InterPro" id="IPR036388">
    <property type="entry name" value="WH-like_DNA-bd_sf"/>
</dbReference>
<accession>A0A6G6WLC4</accession>
<keyword evidence="2" id="KW-0378">Hydrolase</keyword>
<reference evidence="2 3" key="1">
    <citation type="submission" date="2020-02" db="EMBL/GenBank/DDBJ databases">
        <title>Full genome sequence of Nocardioides sp. R-3366.</title>
        <authorList>
            <person name="Im W.-T."/>
        </authorList>
    </citation>
    <scope>NUCLEOTIDE SEQUENCE [LARGE SCALE GENOMIC DNA]</scope>
    <source>
        <strain evidence="2 3">R-3366</strain>
    </source>
</reference>
<proteinExistence type="predicted"/>
<evidence type="ECO:0000313" key="2">
    <source>
        <dbReference type="EMBL" id="QIG46138.1"/>
    </source>
</evidence>
<feature type="domain" description="Metallo-beta-lactamase" evidence="1">
    <location>
        <begin position="5"/>
        <end position="166"/>
    </location>
</feature>
<dbReference type="SUPFAM" id="SSF56281">
    <property type="entry name" value="Metallo-hydrolase/oxidoreductase"/>
    <property type="match status" value="1"/>
</dbReference>
<sequence>MTLDGTNSWVLTEPGATRSVVIDPGPVEDGHVDELDEQTGDVALVLLTHHHYDHSEVAVEFAGRKGAPVRALDPAYCHRADPLADDEVLDVDGLRLRVVTTPGHTADSVSFAVPAERALLAGDMVLGRGTTVVAYPDGQLGPYFDSIERMRALAVDGEVDRIWPAHGPVLDDALGVLDHYLLHRRQRLDQVRDALARLGVDRPDPDDDELPRRVVEVVYSDVDESLWGAAELSVRAQLAFLASR</sequence>
<dbReference type="Pfam" id="PF00753">
    <property type="entry name" value="Lactamase_B"/>
    <property type="match status" value="1"/>
</dbReference>
<dbReference type="Gene3D" id="3.60.15.10">
    <property type="entry name" value="Ribonuclease Z/Hydroxyacylglutathione hydrolase-like"/>
    <property type="match status" value="1"/>
</dbReference>
<dbReference type="GO" id="GO:0016787">
    <property type="term" value="F:hydrolase activity"/>
    <property type="evidence" value="ECO:0007669"/>
    <property type="project" value="UniProtKB-KW"/>
</dbReference>
<dbReference type="Gene3D" id="1.10.10.10">
    <property type="entry name" value="Winged helix-like DNA-binding domain superfamily/Winged helix DNA-binding domain"/>
    <property type="match status" value="1"/>
</dbReference>
<dbReference type="InterPro" id="IPR050662">
    <property type="entry name" value="Sec-metab_biosynth-thioest"/>
</dbReference>
<dbReference type="Pfam" id="PF17778">
    <property type="entry name" value="WHD_BLACT"/>
    <property type="match status" value="1"/>
</dbReference>
<evidence type="ECO:0000259" key="1">
    <source>
        <dbReference type="SMART" id="SM00849"/>
    </source>
</evidence>
<dbReference type="EMBL" id="CP049257">
    <property type="protein sequence ID" value="QIG46138.1"/>
    <property type="molecule type" value="Genomic_DNA"/>
</dbReference>
<evidence type="ECO:0000313" key="3">
    <source>
        <dbReference type="Proteomes" id="UP000502996"/>
    </source>
</evidence>
<dbReference type="SMART" id="SM00849">
    <property type="entry name" value="Lactamase_B"/>
    <property type="match status" value="1"/>
</dbReference>
<dbReference type="PANTHER" id="PTHR23131">
    <property type="entry name" value="ENDORIBONUCLEASE LACTB2"/>
    <property type="match status" value="1"/>
</dbReference>
<keyword evidence="3" id="KW-1185">Reference proteome</keyword>
<dbReference type="InterPro" id="IPR001279">
    <property type="entry name" value="Metallo-B-lactamas"/>
</dbReference>
<gene>
    <name evidence="2" type="ORF">G5V58_21015</name>
</gene>
<dbReference type="Proteomes" id="UP000502996">
    <property type="component" value="Chromosome"/>
</dbReference>
<dbReference type="PANTHER" id="PTHR23131:SF0">
    <property type="entry name" value="ENDORIBONUCLEASE LACTB2"/>
    <property type="match status" value="1"/>
</dbReference>
<dbReference type="CDD" id="cd16278">
    <property type="entry name" value="metallo-hydrolase-like_MBL-fold"/>
    <property type="match status" value="1"/>
</dbReference>
<dbReference type="InterPro" id="IPR041516">
    <property type="entry name" value="LACTB2_WH"/>
</dbReference>
<name>A0A6G6WLC4_9ACTN</name>
<dbReference type="KEGG" id="nano:G5V58_21015"/>
<organism evidence="2 3">
    <name type="scientific">Nocardioides anomalus</name>
    <dbReference type="NCBI Taxonomy" id="2712223"/>
    <lineage>
        <taxon>Bacteria</taxon>
        <taxon>Bacillati</taxon>
        <taxon>Actinomycetota</taxon>
        <taxon>Actinomycetes</taxon>
        <taxon>Propionibacteriales</taxon>
        <taxon>Nocardioidaceae</taxon>
        <taxon>Nocardioides</taxon>
    </lineage>
</organism>
<dbReference type="AlphaFoldDB" id="A0A6G6WLC4"/>